<dbReference type="SUPFAM" id="SSF54001">
    <property type="entry name" value="Cysteine proteinases"/>
    <property type="match status" value="1"/>
</dbReference>
<accession>A0AA41RSI2</accession>
<organism evidence="1 2">
    <name type="scientific">Papaver nudicaule</name>
    <name type="common">Iceland poppy</name>
    <dbReference type="NCBI Taxonomy" id="74823"/>
    <lineage>
        <taxon>Eukaryota</taxon>
        <taxon>Viridiplantae</taxon>
        <taxon>Streptophyta</taxon>
        <taxon>Embryophyta</taxon>
        <taxon>Tracheophyta</taxon>
        <taxon>Spermatophyta</taxon>
        <taxon>Magnoliopsida</taxon>
        <taxon>Ranunculales</taxon>
        <taxon>Papaveraceae</taxon>
        <taxon>Papaveroideae</taxon>
        <taxon>Papaver</taxon>
    </lineage>
</organism>
<protein>
    <recommendedName>
        <fullName evidence="3">Ubiquitin-like protease family profile domain-containing protein</fullName>
    </recommendedName>
</protein>
<dbReference type="AlphaFoldDB" id="A0AA41RSI2"/>
<proteinExistence type="predicted"/>
<sequence length="248" mass="28950">MFFILPCSVEVAWEVDSIPLYVFSDSIKLLLFNESIDEGLLHYYTYKRKAGAAKDCESKYIPFSILQPSAFTHLVEKRVSSIEDEIIRAIENMGSNTEKLIIPINTSKAIVNGQIQVIGEHWHLLVYVVDTCEWQHFNSVRSNTYKSKYLEDAKNMADYCQPHINKWCQKNNRRQNINSDVNFTSMEVPEQGCNPDCLLYLCYWFKRSVKPSKPMIDDPQFLMEVIQNRRVTMAYKLLTAKYPEKSMF</sequence>
<dbReference type="EMBL" id="JAJJMA010020570">
    <property type="protein sequence ID" value="MCL7023279.1"/>
    <property type="molecule type" value="Genomic_DNA"/>
</dbReference>
<evidence type="ECO:0000313" key="2">
    <source>
        <dbReference type="Proteomes" id="UP001177140"/>
    </source>
</evidence>
<reference evidence="1" key="1">
    <citation type="submission" date="2022-03" db="EMBL/GenBank/DDBJ databases">
        <title>A functionally conserved STORR gene fusion in Papaver species that diverged 16.8 million years ago.</title>
        <authorList>
            <person name="Catania T."/>
        </authorList>
    </citation>
    <scope>NUCLEOTIDE SEQUENCE</scope>
    <source>
        <strain evidence="1">S-191538</strain>
    </source>
</reference>
<keyword evidence="2" id="KW-1185">Reference proteome</keyword>
<dbReference type="Proteomes" id="UP001177140">
    <property type="component" value="Unassembled WGS sequence"/>
</dbReference>
<comment type="caution">
    <text evidence="1">The sequence shown here is derived from an EMBL/GenBank/DDBJ whole genome shotgun (WGS) entry which is preliminary data.</text>
</comment>
<evidence type="ECO:0008006" key="3">
    <source>
        <dbReference type="Google" id="ProtNLM"/>
    </source>
</evidence>
<name>A0AA41RSI2_PAPNU</name>
<dbReference type="InterPro" id="IPR038765">
    <property type="entry name" value="Papain-like_cys_pep_sf"/>
</dbReference>
<evidence type="ECO:0000313" key="1">
    <source>
        <dbReference type="EMBL" id="MCL7023279.1"/>
    </source>
</evidence>
<dbReference type="Gene3D" id="3.40.395.10">
    <property type="entry name" value="Adenoviral Proteinase, Chain A"/>
    <property type="match status" value="1"/>
</dbReference>
<gene>
    <name evidence="1" type="ORF">MKW94_026124</name>
</gene>